<dbReference type="EC" id="2.1.1.72" evidence="1"/>
<reference evidence="10" key="1">
    <citation type="submission" date="2020-08" db="EMBL/GenBank/DDBJ databases">
        <title>Sequencing the genomes of 1000 actinobacteria strains.</title>
        <authorList>
            <person name="Klenk H.-P."/>
        </authorList>
    </citation>
    <scope>NUCLEOTIDE SEQUENCE</scope>
    <source>
        <strain evidence="10">DSM 20582</strain>
    </source>
</reference>
<dbReference type="GO" id="GO:0032259">
    <property type="term" value="P:methylation"/>
    <property type="evidence" value="ECO:0007669"/>
    <property type="project" value="UniProtKB-KW"/>
</dbReference>
<dbReference type="RefSeq" id="WP_183273603.1">
    <property type="nucleotide sequence ID" value="NZ_CP047187.1"/>
</dbReference>
<keyword evidence="2" id="KW-0489">Methyltransferase</keyword>
<feature type="compositionally biased region" description="Gly residues" evidence="5">
    <location>
        <begin position="299"/>
        <end position="309"/>
    </location>
</feature>
<feature type="region of interest" description="Disordered" evidence="5">
    <location>
        <begin position="267"/>
        <end position="320"/>
    </location>
</feature>
<dbReference type="InterPro" id="IPR050953">
    <property type="entry name" value="N4_N6_ade-DNA_methylase"/>
</dbReference>
<dbReference type="SUPFAM" id="SSF53335">
    <property type="entry name" value="S-adenosyl-L-methionine-dependent methyltransferases"/>
    <property type="match status" value="1"/>
</dbReference>
<feature type="compositionally biased region" description="Basic and acidic residues" evidence="5">
    <location>
        <begin position="267"/>
        <end position="279"/>
    </location>
</feature>
<evidence type="ECO:0000259" key="8">
    <source>
        <dbReference type="Pfam" id="PF20467"/>
    </source>
</evidence>
<dbReference type="InterPro" id="IPR046820">
    <property type="entry name" value="MmeI_TRD"/>
</dbReference>
<evidence type="ECO:0000256" key="1">
    <source>
        <dbReference type="ARBA" id="ARBA00011900"/>
    </source>
</evidence>
<dbReference type="InterPro" id="IPR046818">
    <property type="entry name" value="MmeI_C"/>
</dbReference>
<dbReference type="EMBL" id="JACHWT010000001">
    <property type="protein sequence ID" value="MBB3114850.1"/>
    <property type="molecule type" value="Genomic_DNA"/>
</dbReference>
<dbReference type="InterPro" id="IPR046819">
    <property type="entry name" value="MmeI_hel"/>
</dbReference>
<dbReference type="Pfam" id="PF20467">
    <property type="entry name" value="MmeI_C"/>
    <property type="match status" value="1"/>
</dbReference>
<feature type="domain" description="MmeI-like C-terminal" evidence="8">
    <location>
        <begin position="781"/>
        <end position="857"/>
    </location>
</feature>
<dbReference type="PANTHER" id="PTHR33841:SF1">
    <property type="entry name" value="DNA METHYLTRANSFERASE A"/>
    <property type="match status" value="1"/>
</dbReference>
<dbReference type="InterPro" id="IPR029063">
    <property type="entry name" value="SAM-dependent_MTases_sf"/>
</dbReference>
<protein>
    <recommendedName>
        <fullName evidence="1">site-specific DNA-methyltransferase (adenine-specific)</fullName>
        <ecNumber evidence="1">2.1.1.72</ecNumber>
    </recommendedName>
</protein>
<evidence type="ECO:0000256" key="4">
    <source>
        <dbReference type="ARBA" id="ARBA00047942"/>
    </source>
</evidence>
<dbReference type="PANTHER" id="PTHR33841">
    <property type="entry name" value="DNA METHYLTRANSFERASE YEEA-RELATED"/>
    <property type="match status" value="1"/>
</dbReference>
<comment type="catalytic activity">
    <reaction evidence="4">
        <text>a 2'-deoxyadenosine in DNA + S-adenosyl-L-methionine = an N(6)-methyl-2'-deoxyadenosine in DNA + S-adenosyl-L-homocysteine + H(+)</text>
        <dbReference type="Rhea" id="RHEA:15197"/>
        <dbReference type="Rhea" id="RHEA-COMP:12418"/>
        <dbReference type="Rhea" id="RHEA-COMP:12419"/>
        <dbReference type="ChEBI" id="CHEBI:15378"/>
        <dbReference type="ChEBI" id="CHEBI:57856"/>
        <dbReference type="ChEBI" id="CHEBI:59789"/>
        <dbReference type="ChEBI" id="CHEBI:90615"/>
        <dbReference type="ChEBI" id="CHEBI:90616"/>
        <dbReference type="EC" id="2.1.1.72"/>
    </reaction>
</comment>
<dbReference type="GO" id="GO:0009007">
    <property type="term" value="F:site-specific DNA-methyltransferase (adenine-specific) activity"/>
    <property type="evidence" value="ECO:0007669"/>
    <property type="project" value="UniProtKB-EC"/>
</dbReference>
<dbReference type="Pfam" id="PF20473">
    <property type="entry name" value="MmeI_Mtase"/>
    <property type="match status" value="2"/>
</dbReference>
<feature type="domain" description="MmeI-like DNA-methyltransferase" evidence="9">
    <location>
        <begin position="217"/>
        <end position="360"/>
    </location>
</feature>
<organism evidence="10 11">
    <name type="scientific">Corynebacterium bovis DSM 20582 = CIP 54.80</name>
    <dbReference type="NCBI Taxonomy" id="927655"/>
    <lineage>
        <taxon>Bacteria</taxon>
        <taxon>Bacillati</taxon>
        <taxon>Actinomycetota</taxon>
        <taxon>Actinomycetes</taxon>
        <taxon>Mycobacteriales</taxon>
        <taxon>Corynebacteriaceae</taxon>
        <taxon>Corynebacterium</taxon>
    </lineage>
</organism>
<feature type="domain" description="MmeI-like DNA-methyltransferase" evidence="9">
    <location>
        <begin position="404"/>
        <end position="542"/>
    </location>
</feature>
<evidence type="ECO:0000256" key="2">
    <source>
        <dbReference type="ARBA" id="ARBA00022603"/>
    </source>
</evidence>
<gene>
    <name evidence="10" type="ORF">FHU32_000038</name>
</gene>
<evidence type="ECO:0000259" key="6">
    <source>
        <dbReference type="Pfam" id="PF20465"/>
    </source>
</evidence>
<dbReference type="AlphaFoldDB" id="A0A8H9Y6A2"/>
<feature type="domain" description="MmeI-like helicase spacer" evidence="6">
    <location>
        <begin position="60"/>
        <end position="132"/>
    </location>
</feature>
<accession>A0A8H9Y6A2</accession>
<dbReference type="Pfam" id="PF20466">
    <property type="entry name" value="MmeI_TRD"/>
    <property type="match status" value="1"/>
</dbReference>
<evidence type="ECO:0000256" key="5">
    <source>
        <dbReference type="SAM" id="MobiDB-lite"/>
    </source>
</evidence>
<dbReference type="Proteomes" id="UP000612712">
    <property type="component" value="Unassembled WGS sequence"/>
</dbReference>
<comment type="caution">
    <text evidence="10">The sequence shown here is derived from an EMBL/GenBank/DDBJ whole genome shotgun (WGS) entry which is preliminary data.</text>
</comment>
<name>A0A8H9Y6A2_9CORY</name>
<feature type="domain" description="MmeI-like target recognition" evidence="7">
    <location>
        <begin position="575"/>
        <end position="777"/>
    </location>
</feature>
<dbReference type="Gene3D" id="3.40.50.150">
    <property type="entry name" value="Vaccinia Virus protein VP39"/>
    <property type="match status" value="1"/>
</dbReference>
<dbReference type="Pfam" id="PF20465">
    <property type="entry name" value="MmeI_hel"/>
    <property type="match status" value="1"/>
</dbReference>
<evidence type="ECO:0000256" key="3">
    <source>
        <dbReference type="ARBA" id="ARBA00022679"/>
    </source>
</evidence>
<evidence type="ECO:0000259" key="7">
    <source>
        <dbReference type="Pfam" id="PF20466"/>
    </source>
</evidence>
<sequence length="860" mass="91801">MTRCTDAAPLRDPARALRLMTDLHAALTGDRAGHAHTGAAYASAGAGYAPTGAGRSRRTAVVLTRLLFLLYGDDAGLWEPGLFHRFVLHHTTPATLGPQLARLFRLLGTAEGDRRHVPAAMAGFPPVTDGLFAEECPPGALPADVREALLAACRFRWTRISPAVFGSALQLVTSAKDRRAGGEHYTTEENILRVVDPLFFDELRAEARRLLRDPSTTVAELRRFRDRLAETVVVDPACGCGNFLAVAYREMRAVETEVIVAILGREREREREQERKQEGEGGGPGAGVRRGTTDPSAGGPVGHGRGGGAARASGAGERARAEQRVSLGQFHGIEINGWSATVAGTVMTLAGHLADRALAAAVAGHVDADPAAVPAPATATSPAAPATATTPAAPATARTATAPATAHIIHANALRLDWRAVVPRTPGMTYVFGNPPFLGDHTRTPDQLRDLRAAWGPGVQLSRLDYATGWHARTLRLLADRRGAFAFVTTSSVTQGDQPARLFRPIVREGWRIRFAHRTFPWTSEVPGRAAVRCVIIGFDREGHPPPVLWDHPGPDGRPVEVPVGTSINAYLVDGPMVLVEKRPRPLSPEVPPLAYGSKPVDGGHLVVGPEEYARVAADPVAARYLRPYVGSRELLHGGRRWCLWLVDADPADLERSPELRRRLAAVRAFRAASRAESTRAFRHDHLFRQRGFTAAGPVVGLPEVSSELRPYLPVAALAPGVVVSNKVYAAPDDGGVLFGLASSSMAVTWMRTVGGRLGSSLSLSNTVTWNNLPVPVLDAASRAAVVAAGRGVLAARALHPGRSLAEAYDPAAMDPALRAAHDALDRVVDAAFGASPGPVTERVRRDLLFARYLELTGEG</sequence>
<evidence type="ECO:0000313" key="11">
    <source>
        <dbReference type="Proteomes" id="UP000612712"/>
    </source>
</evidence>
<proteinExistence type="predicted"/>
<feature type="region of interest" description="Disordered" evidence="5">
    <location>
        <begin position="373"/>
        <end position="399"/>
    </location>
</feature>
<keyword evidence="3" id="KW-0808">Transferase</keyword>
<evidence type="ECO:0000259" key="9">
    <source>
        <dbReference type="Pfam" id="PF20473"/>
    </source>
</evidence>
<dbReference type="InterPro" id="IPR046816">
    <property type="entry name" value="MmeI_Mtase"/>
</dbReference>
<evidence type="ECO:0000313" key="10">
    <source>
        <dbReference type="EMBL" id="MBB3114850.1"/>
    </source>
</evidence>